<sequence>MLPRVHLVNSSQGSFLTLGQDLIAQHLASKDEWEKWLYLVTNEFTSDFDSPIVFDIGANLGAYTVPVANAIEKQGGVVYSFEPQKFVYYQLCGNIFLNRLSNVTALNKAVGSEDGVIEIPIPDYQKMANAGAFSMVDEYRERNGISGCMSKETHFVQVIKLDGLLFEEKTRFVKIDVEGLELDVLKGAVGFLEQNSFPPFSFEAWNADWFAEKKQELLSFIIHMGYTIEHIYNDDYIAHHPKNDAKVDFNRDSNGTLQSVCRAK</sequence>
<keyword evidence="5" id="KW-1185">Reference proteome</keyword>
<feature type="domain" description="Methyltransferase FkbM" evidence="1">
    <location>
        <begin position="55"/>
        <end position="194"/>
    </location>
</feature>
<organism evidence="2 4">
    <name type="scientific">Dickeya zeae</name>
    <dbReference type="NCBI Taxonomy" id="204042"/>
    <lineage>
        <taxon>Bacteria</taxon>
        <taxon>Pseudomonadati</taxon>
        <taxon>Pseudomonadota</taxon>
        <taxon>Gammaproteobacteria</taxon>
        <taxon>Enterobacterales</taxon>
        <taxon>Pectobacteriaceae</taxon>
        <taxon>Dickeya</taxon>
    </lineage>
</organism>
<dbReference type="EMBL" id="CP033622">
    <property type="protein sequence ID" value="QIZ51720.1"/>
    <property type="molecule type" value="Genomic_DNA"/>
</dbReference>
<evidence type="ECO:0000259" key="1">
    <source>
        <dbReference type="Pfam" id="PF05050"/>
    </source>
</evidence>
<name>A0AAE6Z1P9_9GAMM</name>
<dbReference type="InterPro" id="IPR006342">
    <property type="entry name" value="FkbM_mtfrase"/>
</dbReference>
<evidence type="ECO:0000313" key="2">
    <source>
        <dbReference type="EMBL" id="QIZ51720.1"/>
    </source>
</evidence>
<dbReference type="NCBIfam" id="TIGR01444">
    <property type="entry name" value="fkbM_fam"/>
    <property type="match status" value="1"/>
</dbReference>
<reference evidence="2 4" key="1">
    <citation type="submission" date="2018-11" db="EMBL/GenBank/DDBJ databases">
        <title>Complete genome sequence of Dickeya zeae strain CE1 infecting Canna edulis Ker-Gawl. in China.</title>
        <authorList>
            <person name="Zhang J."/>
            <person name="Lin B."/>
            <person name="Shen H."/>
            <person name="Jiang S."/>
            <person name="Pu X."/>
            <person name="Sun D."/>
        </authorList>
    </citation>
    <scope>NUCLEOTIDE SEQUENCE [LARGE SCALE GENOMIC DNA]</scope>
    <source>
        <strain evidence="2 4">CE1</strain>
    </source>
</reference>
<dbReference type="PANTHER" id="PTHR34203:SF15">
    <property type="entry name" value="SLL1173 PROTEIN"/>
    <property type="match status" value="1"/>
</dbReference>
<dbReference type="PANTHER" id="PTHR34203">
    <property type="entry name" value="METHYLTRANSFERASE, FKBM FAMILY PROTEIN"/>
    <property type="match status" value="1"/>
</dbReference>
<dbReference type="InterPro" id="IPR029063">
    <property type="entry name" value="SAM-dependent_MTases_sf"/>
</dbReference>
<dbReference type="Gene3D" id="3.40.50.150">
    <property type="entry name" value="Vaccinia Virus protein VP39"/>
    <property type="match status" value="1"/>
</dbReference>
<evidence type="ECO:0000313" key="4">
    <source>
        <dbReference type="Proteomes" id="UP000500801"/>
    </source>
</evidence>
<evidence type="ECO:0000313" key="5">
    <source>
        <dbReference type="Proteomes" id="UP000824976"/>
    </source>
</evidence>
<dbReference type="GO" id="GO:0008168">
    <property type="term" value="F:methyltransferase activity"/>
    <property type="evidence" value="ECO:0007669"/>
    <property type="project" value="UniProtKB-KW"/>
</dbReference>
<dbReference type="SUPFAM" id="SSF53335">
    <property type="entry name" value="S-adenosyl-L-methionine-dependent methyltransferases"/>
    <property type="match status" value="1"/>
</dbReference>
<reference evidence="3 5" key="2">
    <citation type="submission" date="2019-06" db="EMBL/GenBank/DDBJ databases">
        <title>Complete genome of Dickeya zeae PL65.</title>
        <authorList>
            <person name="Boluk G."/>
            <person name="Arif M."/>
        </authorList>
    </citation>
    <scope>NUCLEOTIDE SEQUENCE [LARGE SCALE GENOMIC DNA]</scope>
    <source>
        <strain evidence="3 5">PL65</strain>
    </source>
</reference>
<evidence type="ECO:0000313" key="3">
    <source>
        <dbReference type="EMBL" id="QYM91573.1"/>
    </source>
</evidence>
<protein>
    <submittedName>
        <fullName evidence="2">FkbM family methyltransferase</fullName>
    </submittedName>
</protein>
<dbReference type="Proteomes" id="UP000500801">
    <property type="component" value="Chromosome"/>
</dbReference>
<proteinExistence type="predicted"/>
<keyword evidence="2" id="KW-0489">Methyltransferase</keyword>
<dbReference type="Pfam" id="PF05050">
    <property type="entry name" value="Methyltransf_21"/>
    <property type="match status" value="1"/>
</dbReference>
<dbReference type="RefSeq" id="WP_168362923.1">
    <property type="nucleotide sequence ID" value="NZ_CP033622.1"/>
</dbReference>
<dbReference type="AlphaFoldDB" id="A0AAE6Z1P9"/>
<dbReference type="EMBL" id="CP040817">
    <property type="protein sequence ID" value="QYM91573.1"/>
    <property type="molecule type" value="Genomic_DNA"/>
</dbReference>
<dbReference type="Proteomes" id="UP000824976">
    <property type="component" value="Chromosome"/>
</dbReference>
<dbReference type="GO" id="GO:0032259">
    <property type="term" value="P:methylation"/>
    <property type="evidence" value="ECO:0007669"/>
    <property type="project" value="UniProtKB-KW"/>
</dbReference>
<dbReference type="InterPro" id="IPR052514">
    <property type="entry name" value="SAM-dependent_MTase"/>
</dbReference>
<accession>A0AAE6Z1P9</accession>
<keyword evidence="2" id="KW-0808">Transferase</keyword>
<gene>
    <name evidence="2" type="ORF">DWG24_13645</name>
    <name evidence="3" type="ORF">FGI21_06620</name>
</gene>